<reference evidence="1 2" key="1">
    <citation type="submission" date="2018-10" db="EMBL/GenBank/DDBJ databases">
        <title>Genome sequencing of Mucilaginibacter sp. HYN0043.</title>
        <authorList>
            <person name="Kim M."/>
            <person name="Yi H."/>
        </authorList>
    </citation>
    <scope>NUCLEOTIDE SEQUENCE [LARGE SCALE GENOMIC DNA]</scope>
    <source>
        <strain evidence="1 2">HYN0043</strain>
    </source>
</reference>
<sequence>MILKINFMVKNYFLTICLFVIVASYAKAQQKFNGLDVGLGNLYRVSDAKTRSISPENFTGEKGKGGMATEGTGANAARDLGQTWKVSPSVVIKKHTTFTVAEINGSGAIQHIWMTPTGNWRYSIIRFYWDDETTPSVEVPVGDFFCMGWGKYAPVQSLAVAVNPGSAFNCYWPMPFRKKCRITMENIDDADMVLYYQVDYILTDVPEDAGYFHAQFRRVNPLPYKKDFVLVDSIKGKGQYVGTYIAYGSNKNGWWGEGEIKFFMDGDTKFPTINGTGTEDYFCGSYDFDTHHKDAEGKEKPGTEYTEFCSPYSGLPQVIRGDGHYGIAQRFGLYRWHIADPIRFEKSLKVTIQALGWRHDGRYMPLQDDIASTVFWYQTGEHGPFPKLPSRDELEVN</sequence>
<dbReference type="EMBL" id="CP032869">
    <property type="protein sequence ID" value="AYL97525.1"/>
    <property type="molecule type" value="Genomic_DNA"/>
</dbReference>
<dbReference type="AlphaFoldDB" id="A0A494W1Y7"/>
<protein>
    <submittedName>
        <fullName evidence="1">DUF2961 domain-containing protein</fullName>
    </submittedName>
</protein>
<proteinExistence type="predicted"/>
<dbReference type="Gene3D" id="2.60.120.1390">
    <property type="match status" value="1"/>
</dbReference>
<dbReference type="KEGG" id="muh:HYN43_020445"/>
<keyword evidence="2" id="KW-1185">Reference proteome</keyword>
<dbReference type="Proteomes" id="UP000270046">
    <property type="component" value="Chromosome"/>
</dbReference>
<name>A0A494W1Y7_9SPHI</name>
<gene>
    <name evidence="1" type="ORF">HYN43_020445</name>
</gene>
<dbReference type="InterPro" id="IPR021345">
    <property type="entry name" value="DUF2961"/>
</dbReference>
<dbReference type="Pfam" id="PF11175">
    <property type="entry name" value="DUF2961"/>
    <property type="match status" value="1"/>
</dbReference>
<evidence type="ECO:0000313" key="2">
    <source>
        <dbReference type="Proteomes" id="UP000270046"/>
    </source>
</evidence>
<dbReference type="OrthoDB" id="2518538at2"/>
<accession>A0A494W1Y7</accession>
<evidence type="ECO:0000313" key="1">
    <source>
        <dbReference type="EMBL" id="AYL97525.1"/>
    </source>
</evidence>
<organism evidence="1 2">
    <name type="scientific">Mucilaginibacter celer</name>
    <dbReference type="NCBI Taxonomy" id="2305508"/>
    <lineage>
        <taxon>Bacteria</taxon>
        <taxon>Pseudomonadati</taxon>
        <taxon>Bacteroidota</taxon>
        <taxon>Sphingobacteriia</taxon>
        <taxon>Sphingobacteriales</taxon>
        <taxon>Sphingobacteriaceae</taxon>
        <taxon>Mucilaginibacter</taxon>
    </lineage>
</organism>